<dbReference type="OrthoDB" id="8841220at2759"/>
<evidence type="ECO:0000313" key="2">
    <source>
        <dbReference type="EnsemblMetazoa" id="Aqu2.1.26143_001"/>
    </source>
</evidence>
<dbReference type="InterPro" id="IPR016192">
    <property type="entry name" value="APOBEC/CMP_deaminase_Zn-bd"/>
</dbReference>
<keyword evidence="1" id="KW-1133">Transmembrane helix</keyword>
<keyword evidence="1" id="KW-0472">Membrane</keyword>
<name>A0A1X7UFB4_AMPQE</name>
<proteinExistence type="predicted"/>
<dbReference type="PROSITE" id="PS00903">
    <property type="entry name" value="CYT_DCMP_DEAMINASES_1"/>
    <property type="match status" value="1"/>
</dbReference>
<organism evidence="2">
    <name type="scientific">Amphimedon queenslandica</name>
    <name type="common">Sponge</name>
    <dbReference type="NCBI Taxonomy" id="400682"/>
    <lineage>
        <taxon>Eukaryota</taxon>
        <taxon>Metazoa</taxon>
        <taxon>Porifera</taxon>
        <taxon>Demospongiae</taxon>
        <taxon>Heteroscleromorpha</taxon>
        <taxon>Haplosclerida</taxon>
        <taxon>Niphatidae</taxon>
        <taxon>Amphimedon</taxon>
    </lineage>
</organism>
<dbReference type="AlphaFoldDB" id="A0A1X7UFB4"/>
<dbReference type="Gene3D" id="3.40.140.10">
    <property type="entry name" value="Cytidine Deaminase, domain 2"/>
    <property type="match status" value="1"/>
</dbReference>
<dbReference type="Pfam" id="PF18771">
    <property type="entry name" value="APOBEC3"/>
    <property type="match status" value="1"/>
</dbReference>
<evidence type="ECO:0000256" key="1">
    <source>
        <dbReference type="SAM" id="Phobius"/>
    </source>
</evidence>
<dbReference type="InterPro" id="IPR041512">
    <property type="entry name" value="APOBEC3H"/>
</dbReference>
<keyword evidence="1" id="KW-0812">Transmembrane</keyword>
<protein>
    <submittedName>
        <fullName evidence="2">Uncharacterized protein</fullName>
    </submittedName>
</protein>
<reference evidence="2" key="1">
    <citation type="submission" date="2017-05" db="UniProtKB">
        <authorList>
            <consortium name="EnsemblMetazoa"/>
        </authorList>
    </citation>
    <scope>IDENTIFICATION</scope>
</reference>
<accession>A0A1X7UFB4</accession>
<dbReference type="EnsemblMetazoa" id="Aqu2.1.26143_001">
    <property type="protein sequence ID" value="Aqu2.1.26143_001"/>
    <property type="gene ID" value="Aqu2.1.26143"/>
</dbReference>
<sequence>MDGFTNLCIIIQVAAVIIVILIFMHCCCPEKSPLYTFYPCFTNHKKSIPTGSERSLTKAAYLAFTSKSTLLRTSNDGKIYWDDDDREHAEEVFIEIVHDIRDIDVIWISNSPCKRCAEKLIRHFESKCNKPNIYIGRFKDKAALKRMKENGFSIKVWETKYNKDVHKTRNKLENIDKSCCTIL</sequence>
<feature type="transmembrane region" description="Helical" evidence="1">
    <location>
        <begin position="7"/>
        <end position="24"/>
    </location>
</feature>
<dbReference type="GO" id="GO:0016787">
    <property type="term" value="F:hydrolase activity"/>
    <property type="evidence" value="ECO:0007669"/>
    <property type="project" value="InterPro"/>
</dbReference>
<dbReference type="InParanoid" id="A0A1X7UFB4"/>
<dbReference type="GO" id="GO:0008270">
    <property type="term" value="F:zinc ion binding"/>
    <property type="evidence" value="ECO:0007669"/>
    <property type="project" value="InterPro"/>
</dbReference>